<dbReference type="SUPFAM" id="SSF51905">
    <property type="entry name" value="FAD/NAD(P)-binding domain"/>
    <property type="match status" value="1"/>
</dbReference>
<dbReference type="GO" id="GO:0043917">
    <property type="term" value="F:ribose 1,5-bisphosphate isomerase activity"/>
    <property type="evidence" value="ECO:0007669"/>
    <property type="project" value="UniProtKB-EC"/>
</dbReference>
<dbReference type="InterPro" id="IPR036188">
    <property type="entry name" value="FAD/NAD-bd_sf"/>
</dbReference>
<dbReference type="EC" id="5.3.1.29" evidence="2"/>
<dbReference type="EMBL" id="MLJW01001754">
    <property type="protein sequence ID" value="OIQ76857.1"/>
    <property type="molecule type" value="Genomic_DNA"/>
</dbReference>
<evidence type="ECO:0000256" key="1">
    <source>
        <dbReference type="SAM" id="Phobius"/>
    </source>
</evidence>
<feature type="transmembrane region" description="Helical" evidence="1">
    <location>
        <begin position="12"/>
        <end position="39"/>
    </location>
</feature>
<dbReference type="PANTHER" id="PTHR46313">
    <property type="match status" value="1"/>
</dbReference>
<feature type="transmembrane region" description="Helical" evidence="1">
    <location>
        <begin position="143"/>
        <end position="164"/>
    </location>
</feature>
<keyword evidence="2" id="KW-0413">Isomerase</keyword>
<dbReference type="GO" id="GO:0016116">
    <property type="term" value="P:carotenoid metabolic process"/>
    <property type="evidence" value="ECO:0007669"/>
    <property type="project" value="InterPro"/>
</dbReference>
<proteinExistence type="predicted"/>
<reference evidence="2" key="1">
    <citation type="submission" date="2016-10" db="EMBL/GenBank/DDBJ databases">
        <title>Sequence of Gallionella enrichment culture.</title>
        <authorList>
            <person name="Poehlein A."/>
            <person name="Muehling M."/>
            <person name="Daniel R."/>
        </authorList>
    </citation>
    <scope>NUCLEOTIDE SEQUENCE</scope>
</reference>
<dbReference type="PANTHER" id="PTHR46313:SF3">
    <property type="entry name" value="PROLYCOPENE ISOMERASE, CHLOROPLASTIC"/>
    <property type="match status" value="1"/>
</dbReference>
<accession>A0A1J5PZG2</accession>
<organism evidence="2">
    <name type="scientific">mine drainage metagenome</name>
    <dbReference type="NCBI Taxonomy" id="410659"/>
    <lineage>
        <taxon>unclassified sequences</taxon>
        <taxon>metagenomes</taxon>
        <taxon>ecological metagenomes</taxon>
    </lineage>
</organism>
<evidence type="ECO:0000313" key="2">
    <source>
        <dbReference type="EMBL" id="OIQ76857.1"/>
    </source>
</evidence>
<dbReference type="InterPro" id="IPR045892">
    <property type="entry name" value="CrtISO-like"/>
</dbReference>
<gene>
    <name evidence="2" type="ORF">GALL_414570</name>
</gene>
<dbReference type="Pfam" id="PF13450">
    <property type="entry name" value="NAD_binding_8"/>
    <property type="match status" value="1"/>
</dbReference>
<dbReference type="AlphaFoldDB" id="A0A1J5PZG2"/>
<name>A0A1J5PZG2_9ZZZZ</name>
<comment type="caution">
    <text evidence="2">The sequence shown here is derived from an EMBL/GenBank/DDBJ whole genome shotgun (WGS) entry which is preliminary data.</text>
</comment>
<feature type="transmembrane region" description="Helical" evidence="1">
    <location>
        <begin position="119"/>
        <end position="137"/>
    </location>
</feature>
<keyword evidence="1" id="KW-0472">Membrane</keyword>
<dbReference type="Gene3D" id="3.50.50.60">
    <property type="entry name" value="FAD/NAD(P)-binding domain"/>
    <property type="match status" value="1"/>
</dbReference>
<keyword evidence="1" id="KW-0812">Transmembrane</keyword>
<keyword evidence="1" id="KW-1133">Transmembrane helix</keyword>
<protein>
    <submittedName>
        <fullName evidence="2">Putative thiazole biosynthetic enzyme</fullName>
        <ecNumber evidence="2">5.3.1.29</ecNumber>
    </submittedName>
</protein>
<feature type="transmembrane region" description="Helical" evidence="1">
    <location>
        <begin position="80"/>
        <end position="98"/>
    </location>
</feature>
<sequence length="341" mass="36832">MKTFLTVKLALIPFAVFWALLALGAPAWAIFSAFTLSLAGNLWRFWRGEVFALEIGGTLLFAGFGAAWIAAPLWAAANCLWLSFAALGLVSFMSLGLRHPWTADYARAAYPDNATSPQFFVINAAMTALWGALFLVLGTCRYFGAPTVVTAAVAITGALISILGPRLAIRFALQRLQAGRETYHWPAPSFTRDADVDVDVAVIGAGIGGLSAAALLADAGLRVAVLDHHVLAGGYCHTYLRKAHWHGEPVLYRFDAGPHDFSGVWPGGPVTGLLERLGVADRIAWRRVDHTYRLGGAVIDVPRDWREYARLLGESYPQSAAGIGALFEEIHAIFEDMYATG</sequence>
<feature type="transmembrane region" description="Helical" evidence="1">
    <location>
        <begin position="51"/>
        <end position="74"/>
    </location>
</feature>